<dbReference type="EMBL" id="CP003984">
    <property type="protein sequence ID" value="AII86072.1"/>
    <property type="molecule type" value="Genomic_DNA"/>
</dbReference>
<evidence type="ECO:0000256" key="1">
    <source>
        <dbReference type="ARBA" id="ARBA00022729"/>
    </source>
</evidence>
<sequence length="488" mass="52529">MKSLWVILCLLAGVGQAEPLFRDLSHRLPEHRYLGGWNHFVGGGVAVLDCNGDALPDIFAAGGTGPAGLFVNQGNFTFTAHPLPDIRATTGAYPIDINADGFMDLFVLRIGQNMILMGGPDCSFAQATPDFPLLPADQWSTAFSAWWLDDGRPHMAVGNYVDLKNPEGPFFACDSHEILTPLADGYHSTPLEPGFCSLSMLATKDASGAQRLRISNDRQYYVRGGYEQMWDLKEGRFLGAPDGWEKISIWGMGIASRDITGDQREEVMLTSMGDQLMQIAQPDGTYASAPFSIGTYAHRPYFGDDGRPSTGWHAQFGDMDNDGRVDLFISKGNVDQMPSNAIKDPNNLLMQQADGTFREMGQSAGLASTERGRGAALADFDGDGRLDVVVLNRRAPLEIYRNETPDAGHWLAVSLLQPGGNRHAIGASITVNGDMQRTIIGGGHAGGQAGPLHFGLGAATQAEITVAWPSGRITHHNAAANQSVTLTP</sequence>
<dbReference type="SUPFAM" id="SSF69318">
    <property type="entry name" value="Integrin alpha N-terminal domain"/>
    <property type="match status" value="1"/>
</dbReference>
<dbReference type="AlphaFoldDB" id="A0AAN0RH61"/>
<dbReference type="Proteomes" id="UP000028680">
    <property type="component" value="Chromosome"/>
</dbReference>
<name>A0AAN0RH61_9RHOB</name>
<dbReference type="Gene3D" id="2.130.10.130">
    <property type="entry name" value="Integrin alpha, N-terminal"/>
    <property type="match status" value="1"/>
</dbReference>
<gene>
    <name evidence="3" type="ORF">RCA23_c05120</name>
</gene>
<dbReference type="InterPro" id="IPR011519">
    <property type="entry name" value="UnbV_ASPIC"/>
</dbReference>
<dbReference type="KEGG" id="ptp:RCA23_c05120"/>
<dbReference type="Pfam" id="PF13517">
    <property type="entry name" value="FG-GAP_3"/>
    <property type="match status" value="2"/>
</dbReference>
<feature type="domain" description="ASPIC/UnbV" evidence="2">
    <location>
        <begin position="424"/>
        <end position="485"/>
    </location>
</feature>
<reference evidence="3 4" key="1">
    <citation type="journal article" date="2014" name="ISME J.">
        <title>Adaptation of an abundant Roseobacter RCA organism to pelagic systems revealed by genomic and transcriptomic analyses.</title>
        <authorList>
            <person name="Voget S."/>
            <person name="Wemheuer B."/>
            <person name="Brinkhoff T."/>
            <person name="Vollmers J."/>
            <person name="Dietrich S."/>
            <person name="Giebel H.A."/>
            <person name="Beardsley C."/>
            <person name="Sardemann C."/>
            <person name="Bakenhus I."/>
            <person name="Billerbeck S."/>
            <person name="Daniel R."/>
            <person name="Simon M."/>
        </authorList>
    </citation>
    <scope>NUCLEOTIDE SEQUENCE [LARGE SCALE GENOMIC DNA]</scope>
    <source>
        <strain evidence="3 4">RCA23</strain>
    </source>
</reference>
<organism evidence="3 4">
    <name type="scientific">Planktomarina temperata RCA23</name>
    <dbReference type="NCBI Taxonomy" id="666509"/>
    <lineage>
        <taxon>Bacteria</taxon>
        <taxon>Pseudomonadati</taxon>
        <taxon>Pseudomonadota</taxon>
        <taxon>Alphaproteobacteria</taxon>
        <taxon>Rhodobacterales</taxon>
        <taxon>Paracoccaceae</taxon>
        <taxon>Planktomarina</taxon>
    </lineage>
</organism>
<dbReference type="InterPro" id="IPR028994">
    <property type="entry name" value="Integrin_alpha_N"/>
</dbReference>
<evidence type="ECO:0000313" key="4">
    <source>
        <dbReference type="Proteomes" id="UP000028680"/>
    </source>
</evidence>
<dbReference type="InterPro" id="IPR013517">
    <property type="entry name" value="FG-GAP"/>
</dbReference>
<protein>
    <recommendedName>
        <fullName evidence="2">ASPIC/UnbV domain-containing protein</fullName>
    </recommendedName>
</protein>
<keyword evidence="4" id="KW-1185">Reference proteome</keyword>
<dbReference type="InterPro" id="IPR027039">
    <property type="entry name" value="Crtac1"/>
</dbReference>
<dbReference type="Pfam" id="PF07593">
    <property type="entry name" value="UnbV_ASPIC"/>
    <property type="match status" value="1"/>
</dbReference>
<dbReference type="PANTHER" id="PTHR16026">
    <property type="entry name" value="CARTILAGE ACIDIC PROTEIN 1"/>
    <property type="match status" value="1"/>
</dbReference>
<dbReference type="RefSeq" id="WP_044048927.1">
    <property type="nucleotide sequence ID" value="NZ_CP003984.1"/>
</dbReference>
<proteinExistence type="predicted"/>
<accession>A0AAN0RH61</accession>
<evidence type="ECO:0000259" key="2">
    <source>
        <dbReference type="Pfam" id="PF07593"/>
    </source>
</evidence>
<evidence type="ECO:0000313" key="3">
    <source>
        <dbReference type="EMBL" id="AII86072.1"/>
    </source>
</evidence>
<dbReference type="PANTHER" id="PTHR16026:SF0">
    <property type="entry name" value="CARTILAGE ACIDIC PROTEIN 1"/>
    <property type="match status" value="1"/>
</dbReference>
<keyword evidence="1" id="KW-0732">Signal</keyword>